<dbReference type="SUPFAM" id="SSF50494">
    <property type="entry name" value="Trypsin-like serine proteases"/>
    <property type="match status" value="1"/>
</dbReference>
<evidence type="ECO:0000313" key="3">
    <source>
        <dbReference type="Proteomes" id="UP000229834"/>
    </source>
</evidence>
<organism evidence="2 3">
    <name type="scientific">Candidatus Zambryskibacteria bacterium CG11_big_fil_rev_8_21_14_0_20_40_24</name>
    <dbReference type="NCBI Taxonomy" id="1975116"/>
    <lineage>
        <taxon>Bacteria</taxon>
        <taxon>Candidatus Zambryskiibacteriota</taxon>
    </lineage>
</organism>
<reference evidence="2 3" key="1">
    <citation type="submission" date="2017-09" db="EMBL/GenBank/DDBJ databases">
        <title>Depth-based differentiation of microbial function through sediment-hosted aquifers and enrichment of novel symbionts in the deep terrestrial subsurface.</title>
        <authorList>
            <person name="Probst A.J."/>
            <person name="Ladd B."/>
            <person name="Jarett J.K."/>
            <person name="Geller-Mcgrath D.E."/>
            <person name="Sieber C.M."/>
            <person name="Emerson J.B."/>
            <person name="Anantharaman K."/>
            <person name="Thomas B.C."/>
            <person name="Malmstrom R."/>
            <person name="Stieglmeier M."/>
            <person name="Klingl A."/>
            <person name="Woyke T."/>
            <person name="Ryan C.M."/>
            <person name="Banfield J.F."/>
        </authorList>
    </citation>
    <scope>NUCLEOTIDE SEQUENCE [LARGE SCALE GENOMIC DNA]</scope>
    <source>
        <strain evidence="2">CG11_big_fil_rev_8_21_14_0_20_40_24</strain>
    </source>
</reference>
<keyword evidence="1" id="KW-0812">Transmembrane</keyword>
<dbReference type="InterPro" id="IPR009003">
    <property type="entry name" value="Peptidase_S1_PA"/>
</dbReference>
<dbReference type="PANTHER" id="PTHR43019:SF23">
    <property type="entry name" value="PROTEASE DO-LIKE 5, CHLOROPLASTIC"/>
    <property type="match status" value="1"/>
</dbReference>
<gene>
    <name evidence="2" type="ORF">COV95_00110</name>
</gene>
<dbReference type="Gene3D" id="2.40.10.120">
    <property type="match status" value="1"/>
</dbReference>
<proteinExistence type="predicted"/>
<dbReference type="Proteomes" id="UP000229834">
    <property type="component" value="Unassembled WGS sequence"/>
</dbReference>
<sequence>MEDLNKNQLILLTLLISFVTSIGTGIITVSLLQEAPPNITQTINRVVEKTIETVVSDSGSAQKTKEVTTVVVKEEDLVIDAIEKNSKSVVRIKDNAIADGVDQFYGIGFLVNKDGTIVSARRDTFNQGSTYTATFSDGTSFSLRPNGVNVTNEIVFFSMIKDPNVSLPSEPVKFTNSEPKLGQTVIVIEGLDKNIISIGRISSYIYPNPDLPAEGQVPTHFTTDIISKSTTVGGPAVNLAGEVVGIRIPTAEGSSANFVSPSILKEAVTQHFAE</sequence>
<dbReference type="AlphaFoldDB" id="A0A2H0K7H6"/>
<dbReference type="EMBL" id="PCVC01000004">
    <property type="protein sequence ID" value="PIQ67177.1"/>
    <property type="molecule type" value="Genomic_DNA"/>
</dbReference>
<dbReference type="PANTHER" id="PTHR43019">
    <property type="entry name" value="SERINE ENDOPROTEASE DEGS"/>
    <property type="match status" value="1"/>
</dbReference>
<evidence type="ECO:0000256" key="1">
    <source>
        <dbReference type="SAM" id="Phobius"/>
    </source>
</evidence>
<accession>A0A2H0K7H6</accession>
<keyword evidence="1" id="KW-1133">Transmembrane helix</keyword>
<protein>
    <recommendedName>
        <fullName evidence="4">Serine protease</fullName>
    </recommendedName>
</protein>
<dbReference type="Pfam" id="PF13365">
    <property type="entry name" value="Trypsin_2"/>
    <property type="match status" value="1"/>
</dbReference>
<feature type="transmembrane region" description="Helical" evidence="1">
    <location>
        <begin position="9"/>
        <end position="32"/>
    </location>
</feature>
<comment type="caution">
    <text evidence="2">The sequence shown here is derived from an EMBL/GenBank/DDBJ whole genome shotgun (WGS) entry which is preliminary data.</text>
</comment>
<name>A0A2H0K7H6_9BACT</name>
<evidence type="ECO:0008006" key="4">
    <source>
        <dbReference type="Google" id="ProtNLM"/>
    </source>
</evidence>
<keyword evidence="1" id="KW-0472">Membrane</keyword>
<evidence type="ECO:0000313" key="2">
    <source>
        <dbReference type="EMBL" id="PIQ67177.1"/>
    </source>
</evidence>